<dbReference type="EMBL" id="CM023470">
    <property type="protein sequence ID" value="KAH7980198.1"/>
    <property type="molecule type" value="Genomic_DNA"/>
</dbReference>
<gene>
    <name evidence="1" type="ORF">HPB49_013746</name>
</gene>
<protein>
    <submittedName>
        <fullName evidence="1">Uncharacterized protein</fullName>
    </submittedName>
</protein>
<accession>A0ACB8E0M4</accession>
<organism evidence="1 2">
    <name type="scientific">Dermacentor silvarum</name>
    <name type="common">Tick</name>
    <dbReference type="NCBI Taxonomy" id="543639"/>
    <lineage>
        <taxon>Eukaryota</taxon>
        <taxon>Metazoa</taxon>
        <taxon>Ecdysozoa</taxon>
        <taxon>Arthropoda</taxon>
        <taxon>Chelicerata</taxon>
        <taxon>Arachnida</taxon>
        <taxon>Acari</taxon>
        <taxon>Parasitiformes</taxon>
        <taxon>Ixodida</taxon>
        <taxon>Ixodoidea</taxon>
        <taxon>Ixodidae</taxon>
        <taxon>Rhipicephalinae</taxon>
        <taxon>Dermacentor</taxon>
    </lineage>
</organism>
<evidence type="ECO:0000313" key="1">
    <source>
        <dbReference type="EMBL" id="KAH7980198.1"/>
    </source>
</evidence>
<dbReference type="Proteomes" id="UP000821865">
    <property type="component" value="Chromosome 1"/>
</dbReference>
<keyword evidence="2" id="KW-1185">Reference proteome</keyword>
<evidence type="ECO:0000313" key="2">
    <source>
        <dbReference type="Proteomes" id="UP000821865"/>
    </source>
</evidence>
<proteinExistence type="predicted"/>
<reference evidence="1" key="1">
    <citation type="submission" date="2020-05" db="EMBL/GenBank/DDBJ databases">
        <title>Large-scale comparative analyses of tick genomes elucidate their genetic diversity and vector capacities.</title>
        <authorList>
            <person name="Jia N."/>
            <person name="Wang J."/>
            <person name="Shi W."/>
            <person name="Du L."/>
            <person name="Sun Y."/>
            <person name="Zhan W."/>
            <person name="Jiang J."/>
            <person name="Wang Q."/>
            <person name="Zhang B."/>
            <person name="Ji P."/>
            <person name="Sakyi L.B."/>
            <person name="Cui X."/>
            <person name="Yuan T."/>
            <person name="Jiang B."/>
            <person name="Yang W."/>
            <person name="Lam T.T.-Y."/>
            <person name="Chang Q."/>
            <person name="Ding S."/>
            <person name="Wang X."/>
            <person name="Zhu J."/>
            <person name="Ruan X."/>
            <person name="Zhao L."/>
            <person name="Wei J."/>
            <person name="Que T."/>
            <person name="Du C."/>
            <person name="Cheng J."/>
            <person name="Dai P."/>
            <person name="Han X."/>
            <person name="Huang E."/>
            <person name="Gao Y."/>
            <person name="Liu J."/>
            <person name="Shao H."/>
            <person name="Ye R."/>
            <person name="Li L."/>
            <person name="Wei W."/>
            <person name="Wang X."/>
            <person name="Wang C."/>
            <person name="Yang T."/>
            <person name="Huo Q."/>
            <person name="Li W."/>
            <person name="Guo W."/>
            <person name="Chen H."/>
            <person name="Zhou L."/>
            <person name="Ni X."/>
            <person name="Tian J."/>
            <person name="Zhou Y."/>
            <person name="Sheng Y."/>
            <person name="Liu T."/>
            <person name="Pan Y."/>
            <person name="Xia L."/>
            <person name="Li J."/>
            <person name="Zhao F."/>
            <person name="Cao W."/>
        </authorList>
    </citation>
    <scope>NUCLEOTIDE SEQUENCE</scope>
    <source>
        <strain evidence="1">Dsil-2018</strain>
    </source>
</reference>
<comment type="caution">
    <text evidence="1">The sequence shown here is derived from an EMBL/GenBank/DDBJ whole genome shotgun (WGS) entry which is preliminary data.</text>
</comment>
<name>A0ACB8E0M4_DERSI</name>
<sequence>MVPVFFFLMCLYLLPLITSGPNAQTYFQNVHEDFRSQWLFLLLQVQNYCFDVSPDTRILAHLWYLSVDFQFFLLSLPILLLLKKRLFRTGYRYYFYPFYHAVCYFSGCITFFLVAWFRERKIPKMFQIAAWLLAVASGLCCIFMKTAWYRTDNPTTEFGNLSTAFFDRILWSICLIWITLACATGRGGFLCKFLSWSAFTPLSRLAFGVYIVHFPFAHLTMHISRERMFYSHFFIVSFFFYVLVWSFLISYFMFIFCEAPTGRLDKLMFEGRRATKEKDPKDEVPNANGIEVSHVVPTLRDSKVEFMQYSSGKDALNDFYNDNGKPTSCHL</sequence>